<evidence type="ECO:0000313" key="34">
    <source>
        <dbReference type="Proteomes" id="UP000054805"/>
    </source>
</evidence>
<keyword evidence="18" id="KW-0931">ER-Golgi transport</keyword>
<evidence type="ECO:0000256" key="27">
    <source>
        <dbReference type="PIRSR" id="PIRSR621190-1"/>
    </source>
</evidence>
<evidence type="ECO:0000256" key="22">
    <source>
        <dbReference type="ARBA" id="ARBA00023145"/>
    </source>
</evidence>
<comment type="cofactor">
    <cofactor evidence="28">
        <name>Zn(2+)</name>
        <dbReference type="ChEBI" id="CHEBI:29105"/>
    </cofactor>
    <text evidence="28">Binds 2 Zn(2+) ions per subunit.</text>
</comment>
<dbReference type="InterPro" id="IPR016696">
    <property type="entry name" value="TRAPP-I_su5"/>
</dbReference>
<dbReference type="GO" id="GO:0005615">
    <property type="term" value="C:extracellular space"/>
    <property type="evidence" value="ECO:0007669"/>
    <property type="project" value="TreeGrafter"/>
</dbReference>
<dbReference type="GO" id="GO:0030198">
    <property type="term" value="P:extracellular matrix organization"/>
    <property type="evidence" value="ECO:0007669"/>
    <property type="project" value="TreeGrafter"/>
</dbReference>
<feature type="binding site" evidence="28">
    <location>
        <position position="470"/>
    </location>
    <ligand>
        <name>Ca(2+)</name>
        <dbReference type="ChEBI" id="CHEBI:29108"/>
        <label>5</label>
    </ligand>
</feature>
<feature type="repeat" description="Hemopexin" evidence="31">
    <location>
        <begin position="557"/>
        <end position="607"/>
    </location>
</feature>
<dbReference type="InterPro" id="IPR024079">
    <property type="entry name" value="MetalloPept_cat_dom_sf"/>
</dbReference>
<evidence type="ECO:0000256" key="5">
    <source>
        <dbReference type="ARBA" id="ARBA00006218"/>
    </source>
</evidence>
<keyword evidence="34" id="KW-1185">Reference proteome</keyword>
<dbReference type="PRINTS" id="PR00138">
    <property type="entry name" value="MATRIXIN"/>
</dbReference>
<evidence type="ECO:0000256" key="19">
    <source>
        <dbReference type="ARBA" id="ARBA00023034"/>
    </source>
</evidence>
<evidence type="ECO:0000256" key="24">
    <source>
        <dbReference type="ARBA" id="ARBA00047337"/>
    </source>
</evidence>
<dbReference type="AlphaFoldDB" id="A0A0V1J2P1"/>
<dbReference type="FunFam" id="3.30.1380.20:FF:000005">
    <property type="entry name" value="Trafficking protein particle complex subunit 5"/>
    <property type="match status" value="1"/>
</dbReference>
<evidence type="ECO:0000256" key="18">
    <source>
        <dbReference type="ARBA" id="ARBA00022892"/>
    </source>
</evidence>
<dbReference type="GO" id="GO:0030574">
    <property type="term" value="P:collagen catabolic process"/>
    <property type="evidence" value="ECO:0007669"/>
    <property type="project" value="TreeGrafter"/>
</dbReference>
<feature type="binding site" evidence="28">
    <location>
        <position position="349"/>
    </location>
    <ligand>
        <name>Ca(2+)</name>
        <dbReference type="ChEBI" id="CHEBI:29108"/>
        <label>3</label>
    </ligand>
</feature>
<organism evidence="33 34">
    <name type="scientific">Trichinella pseudospiralis</name>
    <name type="common">Parasitic roundworm</name>
    <dbReference type="NCBI Taxonomy" id="6337"/>
    <lineage>
        <taxon>Eukaryota</taxon>
        <taxon>Metazoa</taxon>
        <taxon>Ecdysozoa</taxon>
        <taxon>Nematoda</taxon>
        <taxon>Enoplea</taxon>
        <taxon>Dorylaimia</taxon>
        <taxon>Trichinellida</taxon>
        <taxon>Trichinellidae</taxon>
        <taxon>Trichinella</taxon>
    </lineage>
</organism>
<dbReference type="SUPFAM" id="SSF47090">
    <property type="entry name" value="PGBD-like"/>
    <property type="match status" value="1"/>
</dbReference>
<evidence type="ECO:0000256" key="13">
    <source>
        <dbReference type="ARBA" id="ARBA00022737"/>
    </source>
</evidence>
<dbReference type="InterPro" id="IPR021190">
    <property type="entry name" value="Pept_M10A"/>
</dbReference>
<evidence type="ECO:0000256" key="17">
    <source>
        <dbReference type="ARBA" id="ARBA00022833"/>
    </source>
</evidence>
<dbReference type="SUPFAM" id="SSF55486">
    <property type="entry name" value="Metalloproteases ('zincins'), catalytic domain"/>
    <property type="match status" value="1"/>
</dbReference>
<dbReference type="Pfam" id="PF00413">
    <property type="entry name" value="Peptidase_M10"/>
    <property type="match status" value="1"/>
</dbReference>
<evidence type="ECO:0000256" key="29">
    <source>
        <dbReference type="PIRSR" id="PIRSR621190-4"/>
    </source>
</evidence>
<dbReference type="Pfam" id="PF02230">
    <property type="entry name" value="Abhydrolase_2"/>
    <property type="match status" value="1"/>
</dbReference>
<protein>
    <recommendedName>
        <fullName evidence="26">Trafficking protein particle complex subunit 5</fullName>
        <ecNumber evidence="8">3.1.2.22</ecNumber>
    </recommendedName>
    <alternativeName>
        <fullName evidence="23">Palmitoyl-protein hydrolase</fullName>
    </alternativeName>
</protein>
<evidence type="ECO:0000256" key="25">
    <source>
        <dbReference type="ARBA" id="ARBA00048656"/>
    </source>
</evidence>
<keyword evidence="19" id="KW-0333">Golgi apparatus</keyword>
<evidence type="ECO:0000256" key="8">
    <source>
        <dbReference type="ARBA" id="ARBA00012423"/>
    </source>
</evidence>
<dbReference type="InterPro" id="IPR036365">
    <property type="entry name" value="PGBD-like_sf"/>
</dbReference>
<feature type="binding site" evidence="28">
    <location>
        <position position="318"/>
    </location>
    <ligand>
        <name>Zn(2+)</name>
        <dbReference type="ChEBI" id="CHEBI:29105"/>
        <label>1</label>
    </ligand>
</feature>
<comment type="cofactor">
    <cofactor evidence="28">
        <name>Ca(2+)</name>
        <dbReference type="ChEBI" id="CHEBI:29108"/>
    </cofactor>
    <text evidence="28">Can bind about 5 Ca(2+) ions per subunit.</text>
</comment>
<keyword evidence="9" id="KW-0813">Transport</keyword>
<dbReference type="InterPro" id="IPR006026">
    <property type="entry name" value="Peptidase_Metallo"/>
</dbReference>
<keyword evidence="11" id="KW-0645">Protease</keyword>
<dbReference type="GO" id="GO:0004222">
    <property type="term" value="F:metalloendopeptidase activity"/>
    <property type="evidence" value="ECO:0007669"/>
    <property type="project" value="InterPro"/>
</dbReference>
<dbReference type="GO" id="GO:0006508">
    <property type="term" value="P:proteolysis"/>
    <property type="evidence" value="ECO:0007669"/>
    <property type="project" value="UniProtKB-KW"/>
</dbReference>
<dbReference type="GO" id="GO:0008270">
    <property type="term" value="F:zinc ion binding"/>
    <property type="evidence" value="ECO:0007669"/>
    <property type="project" value="InterPro"/>
</dbReference>
<evidence type="ECO:0000256" key="20">
    <source>
        <dbReference type="ARBA" id="ARBA00023049"/>
    </source>
</evidence>
<dbReference type="InterPro" id="IPR018487">
    <property type="entry name" value="Hemopexin-like_repeat"/>
</dbReference>
<feature type="binding site" evidence="28">
    <location>
        <position position="340"/>
    </location>
    <ligand>
        <name>Ca(2+)</name>
        <dbReference type="ChEBI" id="CHEBI:29108"/>
        <label>2</label>
    </ligand>
</feature>
<dbReference type="GO" id="GO:0005783">
    <property type="term" value="C:endoplasmic reticulum"/>
    <property type="evidence" value="ECO:0007669"/>
    <property type="project" value="UniProtKB-SubCell"/>
</dbReference>
<evidence type="ECO:0000256" key="4">
    <source>
        <dbReference type="ARBA" id="ARBA00004496"/>
    </source>
</evidence>
<comment type="catalytic activity">
    <reaction evidence="25">
        <text>1-hexadecanoyl-sn-glycero-3-phosphocholine + H2O = sn-glycerol 3-phosphocholine + hexadecanoate + H(+)</text>
        <dbReference type="Rhea" id="RHEA:40435"/>
        <dbReference type="ChEBI" id="CHEBI:7896"/>
        <dbReference type="ChEBI" id="CHEBI:15377"/>
        <dbReference type="ChEBI" id="CHEBI:15378"/>
        <dbReference type="ChEBI" id="CHEBI:16870"/>
        <dbReference type="ChEBI" id="CHEBI:72998"/>
    </reaction>
    <physiologicalReaction direction="left-to-right" evidence="25">
        <dbReference type="Rhea" id="RHEA:40436"/>
    </physiologicalReaction>
</comment>
<feature type="short sequence motif" description="Cysteine switch" evidence="30">
    <location>
        <begin position="235"/>
        <end position="242"/>
    </location>
</feature>
<dbReference type="GO" id="GO:0005794">
    <property type="term" value="C:Golgi apparatus"/>
    <property type="evidence" value="ECO:0007669"/>
    <property type="project" value="UniProtKB-SubCell"/>
</dbReference>
<evidence type="ECO:0000256" key="31">
    <source>
        <dbReference type="PROSITE-ProRule" id="PRU01011"/>
    </source>
</evidence>
<dbReference type="InterPro" id="IPR024096">
    <property type="entry name" value="NO_sig/Golgi_transp_ligand-bd"/>
</dbReference>
<keyword evidence="20" id="KW-0482">Metalloprotease</keyword>
<gene>
    <name evidence="33" type="primary">LYPLA1</name>
    <name evidence="33" type="ORF">T4B_461</name>
</gene>
<keyword evidence="16" id="KW-0276">Fatty acid metabolism</keyword>
<feature type="binding site" evidence="28">
    <location>
        <position position="347"/>
    </location>
    <ligand>
        <name>Ca(2+)</name>
        <dbReference type="ChEBI" id="CHEBI:29108"/>
        <label>1</label>
    </ligand>
</feature>
<dbReference type="Gene3D" id="2.110.10.10">
    <property type="entry name" value="Hemopexin-like domain"/>
    <property type="match status" value="2"/>
</dbReference>
<dbReference type="Pfam" id="PF01471">
    <property type="entry name" value="PG_binding_1"/>
    <property type="match status" value="1"/>
</dbReference>
<comment type="similarity">
    <text evidence="7">Belongs to the peptidase M10A family.</text>
</comment>
<feature type="binding site" evidence="28">
    <location>
        <position position="514"/>
    </location>
    <ligand>
        <name>Ca(2+)</name>
        <dbReference type="ChEBI" id="CHEBI:29108"/>
        <label>4</label>
    </ligand>
</feature>
<feature type="binding site" evidence="28">
    <location>
        <position position="468"/>
    </location>
    <ligand>
        <name>Ca(2+)</name>
        <dbReference type="ChEBI" id="CHEBI:29108"/>
        <label>4</label>
    </ligand>
</feature>
<dbReference type="InterPro" id="IPR036375">
    <property type="entry name" value="Hemopexin-like_dom_sf"/>
</dbReference>
<dbReference type="InterPro" id="IPR007194">
    <property type="entry name" value="TRAPP_component"/>
</dbReference>
<dbReference type="PANTHER" id="PTHR10201">
    <property type="entry name" value="MATRIX METALLOPROTEINASE"/>
    <property type="match status" value="1"/>
</dbReference>
<dbReference type="SMART" id="SM00120">
    <property type="entry name" value="HX"/>
    <property type="match status" value="4"/>
</dbReference>
<keyword evidence="12 28" id="KW-0479">Metal-binding</keyword>
<feature type="binding site" evidence="28">
    <location>
        <position position="344"/>
    </location>
    <ligand>
        <name>Zn(2+)</name>
        <dbReference type="ChEBI" id="CHEBI:29105"/>
        <label>1</label>
    </ligand>
</feature>
<evidence type="ECO:0000256" key="15">
    <source>
        <dbReference type="ARBA" id="ARBA00022824"/>
    </source>
</evidence>
<keyword evidence="17 28" id="KW-0862">Zinc</keyword>
<dbReference type="SMART" id="SM00235">
    <property type="entry name" value="ZnMc"/>
    <property type="match status" value="1"/>
</dbReference>
<keyword evidence="21" id="KW-0443">Lipid metabolism</keyword>
<comment type="catalytic activity">
    <reaction evidence="24">
        <text>S-hexadecanoyl-L-cysteinyl-[protein] + H2O = L-cysteinyl-[protein] + hexadecanoate + H(+)</text>
        <dbReference type="Rhea" id="RHEA:19233"/>
        <dbReference type="Rhea" id="RHEA-COMP:10131"/>
        <dbReference type="Rhea" id="RHEA-COMP:11032"/>
        <dbReference type="ChEBI" id="CHEBI:7896"/>
        <dbReference type="ChEBI" id="CHEBI:15377"/>
        <dbReference type="ChEBI" id="CHEBI:15378"/>
        <dbReference type="ChEBI" id="CHEBI:29950"/>
        <dbReference type="ChEBI" id="CHEBI:74151"/>
        <dbReference type="EC" id="3.1.2.22"/>
    </reaction>
</comment>
<dbReference type="GO" id="GO:0048193">
    <property type="term" value="P:Golgi vesicle transport"/>
    <property type="evidence" value="ECO:0007669"/>
    <property type="project" value="InterPro"/>
</dbReference>
<feature type="binding site" evidence="28">
    <location>
        <position position="383"/>
    </location>
    <ligand>
        <name>Zn(2+)</name>
        <dbReference type="ChEBI" id="CHEBI:29105"/>
        <label>2</label>
        <note>catalytic</note>
    </ligand>
</feature>
<feature type="binding site" description="in inhibited form" evidence="28">
    <location>
        <position position="237"/>
    </location>
    <ligand>
        <name>Zn(2+)</name>
        <dbReference type="ChEBI" id="CHEBI:29105"/>
        <label>2</label>
        <note>catalytic</note>
    </ligand>
</feature>
<dbReference type="Pfam" id="PF00045">
    <property type="entry name" value="Hemopexin"/>
    <property type="match status" value="3"/>
</dbReference>
<feature type="binding site" evidence="28">
    <location>
        <position position="377"/>
    </location>
    <ligand>
        <name>Zn(2+)</name>
        <dbReference type="ChEBI" id="CHEBI:29105"/>
        <label>2</label>
        <note>catalytic</note>
    </ligand>
</feature>
<sequence>MALKISNKTPGILDVTISKGKNEINLATFALLFSEVVRYSQSRVTTISELQAKLTSYGKIVGSKLVDLIFFRDKGYKREVKLLGILLFIKTTLFKSIFGKEADKLERNNYIIEREPLVNTFISVPKDKGNLNCASFTGGIIEAVLNLNNFPCKVTTVWHNGTTYVIEFEESVLAKEKSMFKKRCAKKNYLKKYGYLQNDADVHQRSEALKRFQRHASLPITGIVNSETMYYMSLPRCSLKDVDEEDFSSDFISKLKRRKRFANLTYIISRYTNRLPKDNVNNTIRRAFKVWEEKSPLRFRQISKRPANIDIAFLQQNHGDGEPFDGQGGILAHAFFPRYGGDVHFDDDEYWTPEPNSGIIISLRVDLYAVAAHEIGHSLGLKHSKNRNALMAPFYQTYSNSGIHLHNDDIQALQYLYGTEEAAEFNISSDVPDYSWPNVEVSVNMGGKNNSDSNQFEKVNICNNPVLDTITVIGNGSTYAFQGKWYWRLNQLSYDKEYPRKISDDWDGLADDLDAAVGDNKGNTYFFKDDLYWLYNADGKRISGYPKRISVGLVDLPDNLDAAMIWSYDQQPYFFKGSKIRKFYWKYSRWGMHNIWPRLITAISPNLPDRIDAAFQWTNGENYIFAGPYYYRISGWRSMKRNMDAPCVISATGTHTASVIFLHGLGDTGFGWSPLFQKQFQFPHIKFICPHAPIMPVSLNSGMRMHSWFDIVGIGMNAAEDEDGIKHSAKQVQNLIEEEMRNGIPSHRIILGGFSQGGALALYSSLTFNKRLAGIMSLSCWLPLHRQFSLDNISINKITPILQCHGEDDQLVSREVGQATAELLKQLCSSHKVIFYPGMSHTYCAQELDDMKHFINSNLPPA</sequence>
<dbReference type="SUPFAM" id="SSF50923">
    <property type="entry name" value="Hemopexin-like domain"/>
    <property type="match status" value="1"/>
</dbReference>
<dbReference type="EC" id="3.1.2.22" evidence="8"/>
<feature type="modified residue" description="Phosphotyrosine; by PKDCC" evidence="29">
    <location>
        <position position="545"/>
    </location>
</feature>
<dbReference type="CDD" id="cd00094">
    <property type="entry name" value="HX"/>
    <property type="match status" value="1"/>
</dbReference>
<evidence type="ECO:0000256" key="10">
    <source>
        <dbReference type="ARBA" id="ARBA00022490"/>
    </source>
</evidence>
<feature type="binding site" evidence="28">
    <location>
        <position position="342"/>
    </location>
    <ligand>
        <name>Ca(2+)</name>
        <dbReference type="ChEBI" id="CHEBI:29108"/>
        <label>2</label>
    </ligand>
</feature>
<feature type="binding site" evidence="28">
    <location>
        <position position="349"/>
    </location>
    <ligand>
        <name>Ca(2+)</name>
        <dbReference type="ChEBI" id="CHEBI:29108"/>
        <label>1</label>
    </ligand>
</feature>
<dbReference type="Gene3D" id="3.40.390.10">
    <property type="entry name" value="Collagenase (Catalytic Domain)"/>
    <property type="match status" value="1"/>
</dbReference>
<evidence type="ECO:0000256" key="2">
    <source>
        <dbReference type="ARBA" id="ARBA00004222"/>
    </source>
</evidence>
<keyword evidence="13" id="KW-0677">Repeat</keyword>
<evidence type="ECO:0000256" key="1">
    <source>
        <dbReference type="ARBA" id="ARBA00002910"/>
    </source>
</evidence>
<keyword evidence="28" id="KW-0106">Calcium</keyword>
<dbReference type="CDD" id="cd14943">
    <property type="entry name" value="TRAPPC5_Trs31"/>
    <property type="match status" value="1"/>
</dbReference>
<comment type="similarity">
    <text evidence="6">Belongs to the AB hydrolase superfamily. AB hydrolase 2 family.</text>
</comment>
<dbReference type="Gene3D" id="3.30.1380.20">
    <property type="entry name" value="Trafficking protein particle complex subunit 3"/>
    <property type="match status" value="1"/>
</dbReference>
<dbReference type="GO" id="GO:0030008">
    <property type="term" value="C:TRAPP complex"/>
    <property type="evidence" value="ECO:0007669"/>
    <property type="project" value="InterPro"/>
</dbReference>
<dbReference type="EMBL" id="JYDS01000048">
    <property type="protein sequence ID" value="KRZ29227.1"/>
    <property type="molecule type" value="Genomic_DNA"/>
</dbReference>
<feature type="binding site" evidence="28">
    <location>
        <position position="325"/>
    </location>
    <ligand>
        <name>Ca(2+)</name>
        <dbReference type="ChEBI" id="CHEBI:29108"/>
        <label>3</label>
    </ligand>
</feature>
<feature type="binding site" evidence="28">
    <location>
        <position position="326"/>
    </location>
    <ligand>
        <name>Ca(2+)</name>
        <dbReference type="ChEBI" id="CHEBI:29108"/>
        <label>3</label>
    </ligand>
</feature>
<evidence type="ECO:0000256" key="12">
    <source>
        <dbReference type="ARBA" id="ARBA00022723"/>
    </source>
</evidence>
<comment type="function">
    <text evidence="1">May play a role in vesicular transport from endoplasmic reticulum to Golgi.</text>
</comment>
<feature type="repeat" description="Hemopexin" evidence="31">
    <location>
        <begin position="510"/>
        <end position="556"/>
    </location>
</feature>
<feature type="binding site" evidence="28">
    <location>
        <position position="333"/>
    </location>
    <ligand>
        <name>Zn(2+)</name>
        <dbReference type="ChEBI" id="CHEBI:29105"/>
        <label>1</label>
    </ligand>
</feature>
<feature type="binding site" evidence="28">
    <location>
        <position position="320"/>
    </location>
    <ligand>
        <name>Zn(2+)</name>
        <dbReference type="ChEBI" id="CHEBI:29105"/>
        <label>1</label>
    </ligand>
</feature>
<dbReference type="InterPro" id="IPR033739">
    <property type="entry name" value="M10A_MMP"/>
</dbReference>
<dbReference type="Proteomes" id="UP000054805">
    <property type="component" value="Unassembled WGS sequence"/>
</dbReference>
<evidence type="ECO:0000256" key="21">
    <source>
        <dbReference type="ARBA" id="ARBA00023098"/>
    </source>
</evidence>
<comment type="similarity">
    <text evidence="5">Belongs to the TRAPP small subunits family. BET3 subfamily.</text>
</comment>
<feature type="repeat" description="Hemopexin" evidence="31">
    <location>
        <begin position="464"/>
        <end position="509"/>
    </location>
</feature>
<evidence type="ECO:0000256" key="28">
    <source>
        <dbReference type="PIRSR" id="PIRSR621190-2"/>
    </source>
</evidence>
<comment type="subcellular location">
    <subcellularLocation>
        <location evidence="4">Cytoplasm</location>
    </subcellularLocation>
    <subcellularLocation>
        <location evidence="3">Endoplasmic reticulum</location>
    </subcellularLocation>
    <subcellularLocation>
        <location evidence="2">Golgi apparatus</location>
        <location evidence="2">cis-Golgi network</location>
    </subcellularLocation>
</comment>
<evidence type="ECO:0000256" key="26">
    <source>
        <dbReference type="ARBA" id="ARBA00068379"/>
    </source>
</evidence>
<dbReference type="Pfam" id="PF04051">
    <property type="entry name" value="TRAPP"/>
    <property type="match status" value="1"/>
</dbReference>
<dbReference type="GO" id="GO:0031012">
    <property type="term" value="C:extracellular matrix"/>
    <property type="evidence" value="ECO:0007669"/>
    <property type="project" value="InterPro"/>
</dbReference>
<evidence type="ECO:0000256" key="30">
    <source>
        <dbReference type="PIRSR" id="PIRSR621190-5"/>
    </source>
</evidence>
<dbReference type="Gene3D" id="3.40.50.1820">
    <property type="entry name" value="alpha/beta hydrolase"/>
    <property type="match status" value="1"/>
</dbReference>
<feature type="active site" evidence="27">
    <location>
        <position position="374"/>
    </location>
</feature>
<evidence type="ECO:0000256" key="7">
    <source>
        <dbReference type="ARBA" id="ARBA00010370"/>
    </source>
</evidence>
<dbReference type="CDD" id="cd04278">
    <property type="entry name" value="ZnMc_MMP"/>
    <property type="match status" value="1"/>
</dbReference>
<feature type="binding site" evidence="28">
    <location>
        <position position="612"/>
    </location>
    <ligand>
        <name>Ca(2+)</name>
        <dbReference type="ChEBI" id="CHEBI:29108"/>
        <label>4</label>
    </ligand>
</feature>
<feature type="binding site" evidence="28">
    <location>
        <position position="391"/>
    </location>
    <ligand>
        <name>Zn(2+)</name>
        <dbReference type="ChEBI" id="CHEBI:29105"/>
        <label>2</label>
        <note>catalytic</note>
    </ligand>
</feature>
<dbReference type="FunFam" id="3.40.50.1820:FF:000010">
    <property type="entry name" value="Acyl-protein thioesterase 2"/>
    <property type="match status" value="1"/>
</dbReference>
<feature type="binding site" evidence="28">
    <location>
        <position position="516"/>
    </location>
    <ligand>
        <name>Ca(2+)</name>
        <dbReference type="ChEBI" id="CHEBI:29108"/>
        <label>5</label>
    </ligand>
</feature>
<comment type="caution">
    <text evidence="33">The sequence shown here is derived from an EMBL/GenBank/DDBJ whole genome shotgun (WGS) entry which is preliminary data.</text>
</comment>
<dbReference type="InterPro" id="IPR003140">
    <property type="entry name" value="PLipase/COase/thioEstase"/>
</dbReference>
<dbReference type="GO" id="GO:0008474">
    <property type="term" value="F:palmitoyl-(protein) hydrolase activity"/>
    <property type="evidence" value="ECO:0007669"/>
    <property type="project" value="UniProtKB-EC"/>
</dbReference>
<evidence type="ECO:0000256" key="6">
    <source>
        <dbReference type="ARBA" id="ARBA00006499"/>
    </source>
</evidence>
<dbReference type="PROSITE" id="PS51642">
    <property type="entry name" value="HEMOPEXIN_2"/>
    <property type="match status" value="4"/>
</dbReference>
<feature type="domain" description="Peptidase metallopeptidase" evidence="32">
    <location>
        <begin position="257"/>
        <end position="419"/>
    </location>
</feature>
<dbReference type="InterPro" id="IPR029058">
    <property type="entry name" value="AB_hydrolase_fold"/>
</dbReference>
<dbReference type="SUPFAM" id="SSF111126">
    <property type="entry name" value="Ligand-binding domain in the NO signalling and Golgi transport"/>
    <property type="match status" value="1"/>
</dbReference>
<evidence type="ECO:0000256" key="3">
    <source>
        <dbReference type="ARBA" id="ARBA00004240"/>
    </source>
</evidence>
<keyword evidence="14" id="KW-0378">Hydrolase</keyword>
<accession>A0A0V1J2P1</accession>
<dbReference type="PANTHER" id="PTHR10201:SF309">
    <property type="entry name" value="PEPTIDASE METALLOPEPTIDASE DOMAIN-CONTAINING PROTEIN"/>
    <property type="match status" value="1"/>
</dbReference>
<evidence type="ECO:0000256" key="9">
    <source>
        <dbReference type="ARBA" id="ARBA00022448"/>
    </source>
</evidence>
<feature type="binding site" evidence="28">
    <location>
        <position position="373"/>
    </location>
    <ligand>
        <name>Zn(2+)</name>
        <dbReference type="ChEBI" id="CHEBI:29105"/>
        <label>2</label>
        <note>catalytic</note>
    </ligand>
</feature>
<evidence type="ECO:0000259" key="32">
    <source>
        <dbReference type="SMART" id="SM00235"/>
    </source>
</evidence>
<name>A0A0V1J2P1_TRIPS</name>
<evidence type="ECO:0000256" key="16">
    <source>
        <dbReference type="ARBA" id="ARBA00022832"/>
    </source>
</evidence>
<evidence type="ECO:0000256" key="11">
    <source>
        <dbReference type="ARBA" id="ARBA00022670"/>
    </source>
</evidence>
<feature type="repeat" description="Hemopexin" evidence="31">
    <location>
        <begin position="608"/>
        <end position="656"/>
    </location>
</feature>
<keyword evidence="22" id="KW-0865">Zymogen</keyword>
<dbReference type="InterPro" id="IPR002477">
    <property type="entry name" value="Peptidoglycan-bd-like"/>
</dbReference>
<keyword evidence="10" id="KW-0963">Cytoplasm</keyword>
<proteinExistence type="inferred from homology"/>
<dbReference type="SUPFAM" id="SSF53474">
    <property type="entry name" value="alpha/beta-Hydrolases"/>
    <property type="match status" value="1"/>
</dbReference>
<dbReference type="InterPro" id="IPR000585">
    <property type="entry name" value="Hemopexin-like_dom"/>
</dbReference>
<evidence type="ECO:0000256" key="14">
    <source>
        <dbReference type="ARBA" id="ARBA00022801"/>
    </source>
</evidence>
<reference evidence="33 34" key="1">
    <citation type="submission" date="2015-01" db="EMBL/GenBank/DDBJ databases">
        <title>Evolution of Trichinella species and genotypes.</title>
        <authorList>
            <person name="Korhonen P.K."/>
            <person name="Edoardo P."/>
            <person name="Giuseppe L.R."/>
            <person name="Gasser R.B."/>
        </authorList>
    </citation>
    <scope>NUCLEOTIDE SEQUENCE [LARGE SCALE GENOMIC DNA]</scope>
    <source>
        <strain evidence="33">ISS588</strain>
    </source>
</reference>
<dbReference type="InterPro" id="IPR001818">
    <property type="entry name" value="Pept_M10_metallopeptidase"/>
</dbReference>
<dbReference type="GO" id="GO:0006631">
    <property type="term" value="P:fatty acid metabolic process"/>
    <property type="evidence" value="ECO:0007669"/>
    <property type="project" value="UniProtKB-KW"/>
</dbReference>
<evidence type="ECO:0000256" key="23">
    <source>
        <dbReference type="ARBA" id="ARBA00031195"/>
    </source>
</evidence>
<feature type="binding site" evidence="28">
    <location>
        <position position="346"/>
    </location>
    <ligand>
        <name>Ca(2+)</name>
        <dbReference type="ChEBI" id="CHEBI:29108"/>
        <label>3</label>
    </ligand>
</feature>
<keyword evidence="15" id="KW-0256">Endoplasmic reticulum</keyword>
<feature type="binding site" evidence="28">
    <location>
        <position position="563"/>
    </location>
    <ligand>
        <name>Ca(2+)</name>
        <dbReference type="ChEBI" id="CHEBI:29108"/>
        <label>5</label>
    </ligand>
</feature>
<evidence type="ECO:0000313" key="33">
    <source>
        <dbReference type="EMBL" id="KRZ29227.1"/>
    </source>
</evidence>